<dbReference type="NCBIfam" id="TIGR03317">
    <property type="entry name" value="ygfZ_signature"/>
    <property type="match status" value="1"/>
</dbReference>
<dbReference type="EMBL" id="AESD01000384">
    <property type="protein sequence ID" value="EHJ12689.1"/>
    <property type="molecule type" value="Genomic_DNA"/>
</dbReference>
<dbReference type="AlphaFoldDB" id="G5J550"/>
<dbReference type="Proteomes" id="UP000003477">
    <property type="component" value="Unassembled WGS sequence"/>
</dbReference>
<gene>
    <name evidence="3" type="ORF">CWATWH0003_2615</name>
</gene>
<dbReference type="Gene3D" id="3.30.1360.120">
    <property type="entry name" value="Probable tRNA modification gtpase trme, domain 1"/>
    <property type="match status" value="1"/>
</dbReference>
<dbReference type="InterPro" id="IPR017703">
    <property type="entry name" value="YgfZ/GCV_T_CS"/>
</dbReference>
<protein>
    <submittedName>
        <fullName evidence="3">Folate-dependent protein for Fe/S cluster synthesis/repair in oxidative stress</fullName>
    </submittedName>
</protein>
<dbReference type="GO" id="GO:0016226">
    <property type="term" value="P:iron-sulfur cluster assembly"/>
    <property type="evidence" value="ECO:0007669"/>
    <property type="project" value="TreeGrafter"/>
</dbReference>
<dbReference type="Pfam" id="PF01571">
    <property type="entry name" value="GCV_T"/>
    <property type="match status" value="1"/>
</dbReference>
<feature type="domain" description="GCVT N-terminal" evidence="2">
    <location>
        <begin position="35"/>
        <end position="257"/>
    </location>
</feature>
<organism evidence="3 4">
    <name type="scientific">Crocosphaera watsonii WH 0003</name>
    <dbReference type="NCBI Taxonomy" id="423471"/>
    <lineage>
        <taxon>Bacteria</taxon>
        <taxon>Bacillati</taxon>
        <taxon>Cyanobacteriota</taxon>
        <taxon>Cyanophyceae</taxon>
        <taxon>Oscillatoriophycideae</taxon>
        <taxon>Chroococcales</taxon>
        <taxon>Aphanothecaceae</taxon>
        <taxon>Crocosphaera</taxon>
    </lineage>
</organism>
<dbReference type="PATRIC" id="fig|423471.3.peg.2461"/>
<reference evidence="3 4" key="1">
    <citation type="journal article" date="2011" name="Front. Microbiol.">
        <title>Two Strains of Crocosphaera watsonii with Highly Conserved Genomes are Distinguished by Strain-Specific Features.</title>
        <authorList>
            <person name="Bench S.R."/>
            <person name="Ilikchyan I.N."/>
            <person name="Tripp H.J."/>
            <person name="Zehr J.P."/>
        </authorList>
    </citation>
    <scope>NUCLEOTIDE SEQUENCE [LARGE SCALE GENOMIC DNA]</scope>
    <source>
        <strain evidence="3 4">WH 0003</strain>
    </source>
</reference>
<dbReference type="RefSeq" id="WP_007310805.1">
    <property type="nucleotide sequence ID" value="NZ_AESD01000384.1"/>
</dbReference>
<dbReference type="PANTHER" id="PTHR22602">
    <property type="entry name" value="TRANSFERASE CAF17, MITOCHONDRIAL-RELATED"/>
    <property type="match status" value="1"/>
</dbReference>
<evidence type="ECO:0000259" key="2">
    <source>
        <dbReference type="Pfam" id="PF01571"/>
    </source>
</evidence>
<dbReference type="SUPFAM" id="SSF103025">
    <property type="entry name" value="Folate-binding domain"/>
    <property type="match status" value="1"/>
</dbReference>
<dbReference type="PIRSF" id="PIRSF006487">
    <property type="entry name" value="GcvT"/>
    <property type="match status" value="1"/>
</dbReference>
<dbReference type="PANTHER" id="PTHR22602:SF0">
    <property type="entry name" value="TRANSFERASE CAF17, MITOCHONDRIAL-RELATED"/>
    <property type="match status" value="1"/>
</dbReference>
<keyword evidence="1" id="KW-0809">Transit peptide</keyword>
<dbReference type="InterPro" id="IPR027266">
    <property type="entry name" value="TrmE/GcvT-like"/>
</dbReference>
<dbReference type="InterPro" id="IPR006222">
    <property type="entry name" value="GCVT_N"/>
</dbReference>
<accession>G5J550</accession>
<evidence type="ECO:0000256" key="1">
    <source>
        <dbReference type="ARBA" id="ARBA00022946"/>
    </source>
</evidence>
<dbReference type="InterPro" id="IPR045179">
    <property type="entry name" value="YgfZ/GcvT"/>
</dbReference>
<comment type="caution">
    <text evidence="3">The sequence shown here is derived from an EMBL/GenBank/DDBJ whole genome shotgun (WGS) entry which is preliminary data.</text>
</comment>
<evidence type="ECO:0000313" key="3">
    <source>
        <dbReference type="EMBL" id="EHJ12689.1"/>
    </source>
</evidence>
<proteinExistence type="predicted"/>
<dbReference type="GeneID" id="88766275"/>
<sequence length="353" mass="39467">MLQELRELQKKSGAILTEDESIIESFGNDSQGFNSADNDVVICDRSHWGLLQLTGSDRLRFLHNQTTNNINSLQPGQLSDTVFVNSTGRTLDLVTAYVTEDSIFLLVSPNRQQFLYEWMDRYIFPMDKVGIKDISDKNAIFTIIGSEATTKLNQGDIANNAITELSPNNHKFVTINDEKVLIGEGTGLKLPGYTLIVPENQAKTVWETLTNLGIIPVGDRVWEQLRIKQGRPYPDQELTENYNPLETGLWSTISFDKGCYIGQETIARLNTYQGVKQRLWGVKLNQEVKAGNTVTLDDKKVGILTSSIQIEDEYIGLAYVRTKAGGEGLKVTIGEAIGELIAVPFLSHEYYKP</sequence>
<name>G5J550_CROWT</name>
<evidence type="ECO:0000313" key="4">
    <source>
        <dbReference type="Proteomes" id="UP000003477"/>
    </source>
</evidence>